<sequence>MMGASQKGENVPSAKPTSIIDLHTHVIAPDQAAYPLAPLAGKQSDWSRERPVARDGMLAAMDEAGIAQAALVQASTCYGHDNRYVADSAAARPDRFIGVYSIGLTAPDAVERIDHWHGLGLHGMRVFIAGHTAADQGARLDDPLGFPAWERAQELDIPVCVQLRAPGLPQLENILERFPGVRVLLDHFARPPVEDGAPYAAAESLFRLARHSRLFFKLTTHNVRESKLGRATQASFMRKVVDTFGASRIAWGSNFPASAGSLAALLQEALDATASLSAEEREWIFHRTARAIYPALGDGGRA</sequence>
<dbReference type="Proteomes" id="UP000277294">
    <property type="component" value="Unassembled WGS sequence"/>
</dbReference>
<gene>
    <name evidence="3" type="ORF">PIGHUM_01599</name>
</gene>
<dbReference type="InterPro" id="IPR032466">
    <property type="entry name" value="Metal_Hydrolase"/>
</dbReference>
<evidence type="ECO:0000259" key="2">
    <source>
        <dbReference type="Pfam" id="PF04909"/>
    </source>
</evidence>
<evidence type="ECO:0000313" key="4">
    <source>
        <dbReference type="Proteomes" id="UP000277294"/>
    </source>
</evidence>
<evidence type="ECO:0000313" key="3">
    <source>
        <dbReference type="EMBL" id="VCU69536.1"/>
    </source>
</evidence>
<protein>
    <submittedName>
        <fullName evidence="3">Amidohydrolase</fullName>
    </submittedName>
</protein>
<accession>A0A3P4B1T9</accession>
<dbReference type="Gene3D" id="3.20.20.140">
    <property type="entry name" value="Metal-dependent hydrolases"/>
    <property type="match status" value="1"/>
</dbReference>
<dbReference type="PANTHER" id="PTHR21240">
    <property type="entry name" value="2-AMINO-3-CARBOXYLMUCONATE-6-SEMIALDEHYDE DECARBOXYLASE"/>
    <property type="match status" value="1"/>
</dbReference>
<feature type="domain" description="Amidohydrolase-related" evidence="2">
    <location>
        <begin position="20"/>
        <end position="294"/>
    </location>
</feature>
<keyword evidence="4" id="KW-1185">Reference proteome</keyword>
<keyword evidence="1" id="KW-0456">Lyase</keyword>
<dbReference type="InterPro" id="IPR032465">
    <property type="entry name" value="ACMSD"/>
</dbReference>
<dbReference type="AlphaFoldDB" id="A0A3P4B1T9"/>
<keyword evidence="3" id="KW-0378">Hydrolase</keyword>
<reference evidence="3 4" key="1">
    <citation type="submission" date="2018-10" db="EMBL/GenBank/DDBJ databases">
        <authorList>
            <person name="Criscuolo A."/>
        </authorList>
    </citation>
    <scope>NUCLEOTIDE SEQUENCE [LARGE SCALE GENOMIC DNA]</scope>
    <source>
        <strain evidence="3">DnA1</strain>
    </source>
</reference>
<dbReference type="SUPFAM" id="SSF51556">
    <property type="entry name" value="Metallo-dependent hydrolases"/>
    <property type="match status" value="1"/>
</dbReference>
<evidence type="ECO:0000256" key="1">
    <source>
        <dbReference type="ARBA" id="ARBA00023239"/>
    </source>
</evidence>
<dbReference type="PANTHER" id="PTHR21240:SF19">
    <property type="entry name" value="CATALYTIC_ HYDROLASE"/>
    <property type="match status" value="1"/>
</dbReference>
<dbReference type="GO" id="GO:0016831">
    <property type="term" value="F:carboxy-lyase activity"/>
    <property type="evidence" value="ECO:0007669"/>
    <property type="project" value="InterPro"/>
</dbReference>
<dbReference type="EMBL" id="UWPJ01000014">
    <property type="protein sequence ID" value="VCU69536.1"/>
    <property type="molecule type" value="Genomic_DNA"/>
</dbReference>
<dbReference type="Pfam" id="PF04909">
    <property type="entry name" value="Amidohydro_2"/>
    <property type="match status" value="1"/>
</dbReference>
<proteinExistence type="predicted"/>
<dbReference type="InterPro" id="IPR006680">
    <property type="entry name" value="Amidohydro-rel"/>
</dbReference>
<organism evidence="3 4">
    <name type="scientific">Pigmentiphaga humi</name>
    <dbReference type="NCBI Taxonomy" id="2478468"/>
    <lineage>
        <taxon>Bacteria</taxon>
        <taxon>Pseudomonadati</taxon>
        <taxon>Pseudomonadota</taxon>
        <taxon>Betaproteobacteria</taxon>
        <taxon>Burkholderiales</taxon>
        <taxon>Alcaligenaceae</taxon>
        <taxon>Pigmentiphaga</taxon>
    </lineage>
</organism>
<dbReference type="GO" id="GO:0016787">
    <property type="term" value="F:hydrolase activity"/>
    <property type="evidence" value="ECO:0007669"/>
    <property type="project" value="UniProtKB-KW"/>
</dbReference>
<name>A0A3P4B1T9_9BURK</name>